<feature type="compositionally biased region" description="Basic residues" evidence="1">
    <location>
        <begin position="114"/>
        <end position="125"/>
    </location>
</feature>
<sequence length="1055" mass="117805">MAPNTGKPVKLLVAIKKVTETKKTCNKLEYPVFSGTDGVYFIDDEDVYDEVLHSMTSICKKPVARISYTDSDNDEVPIDSEVEFKEALKFIGERTNKGKFTTLKIETENDIKNGKTKSKKSKAKVIPKNSEQSTKKPMKGISKKVKTDSSPNGESVYEASKSEITKAWLKKHLKELRSDIMVDLKVLLEPYISEQRRLSSMISCLQAVQIEKMSSINTNTKQQTESDHNYSALSNSKVLRSGTMSKKDSVKISPEQDETLFSEDEQECDRCEAECQCAEGTCSADEDENLSIYSGEISVTESESEPDEVPKDFIDVPFPSCFNVIAPQGATSSRPDQKNKMENMSSYQTSKQHKCTRPNTEGNKVNKKDKALKHNAKKSSIKQARRALKEHTPETNFSEPNRKGNINQKPQEKKSFDVESPGDERNKDVNKNDVDNVDEDAQEFDDFDNDDYEEEVDDDYEEVNDNKNNPSPSSTTSFQLNANQQEQRRSELNATVQGTDRIHPMQKYSSLQDDPLASAKSKSQFNPLPMTNAPPHFAPLSGQQAQSSEGFGASAVPLWPSASAQNCYREESQQIRQKPFQQQQLHQPMSSFSLLPQSPPTAETIIAQHHQIVEAARRAAYQAQQTQALIYPPTGTSQQQVSFNHASVQEAKSSFQDTQPIGCQNENVDLESGTPQANTSQAGNGNSHTVSNKTGTMHRLMQEAAHELKLWNEVDQVDLELHKWIKMCQFLMERPLKVTEDGEISKNFSPAAAAKTYQELEKVYQKFRKEVQLVSTQIDAQKQQKASGKKLPEDPIAILPEKLMQIISSTLNTTFNMLGLISKLGVVNPPTSGPSEEGKGAPAASFSTPLSAVEKPQQQASATLPAQMSGLGVIYSGQPMYYYPAQTHTTDFPASPSSSILADYIGNQESNIAYRVRPMGSYLPSLGKNVSTFATSPALNQTQNTMQVNSHMQPQNQQQQSQTVIPSQFQIRQPQIRQIPQQGQTLLQHPVMRQLQQQRVREDGNCVDPYTLQMHDPCVTHDANVSTIPLLYSNRKPNSAGFRPKAFGTAFYRHY</sequence>
<reference evidence="2" key="2">
    <citation type="journal article" date="2023" name="BMC Genomics">
        <title>Pest status, molecular evolution, and epigenetic factors derived from the genome assembly of Frankliniella fusca, a thysanopteran phytovirus vector.</title>
        <authorList>
            <person name="Catto M.A."/>
            <person name="Labadie P.E."/>
            <person name="Jacobson A.L."/>
            <person name="Kennedy G.G."/>
            <person name="Srinivasan R."/>
            <person name="Hunt B.G."/>
        </authorList>
    </citation>
    <scope>NUCLEOTIDE SEQUENCE</scope>
    <source>
        <strain evidence="2">PL_HMW_Pooled</strain>
    </source>
</reference>
<proteinExistence type="predicted"/>
<feature type="region of interest" description="Disordered" evidence="1">
    <location>
        <begin position="325"/>
        <end position="502"/>
    </location>
</feature>
<feature type="compositionally biased region" description="Basic residues" evidence="1">
    <location>
        <begin position="370"/>
        <end position="386"/>
    </location>
</feature>
<feature type="compositionally biased region" description="Acidic residues" evidence="1">
    <location>
        <begin position="435"/>
        <end position="463"/>
    </location>
</feature>
<evidence type="ECO:0000313" key="3">
    <source>
        <dbReference type="Proteomes" id="UP001219518"/>
    </source>
</evidence>
<keyword evidence="3" id="KW-1185">Reference proteome</keyword>
<comment type="caution">
    <text evidence="2">The sequence shown here is derived from an EMBL/GenBank/DDBJ whole genome shotgun (WGS) entry which is preliminary data.</text>
</comment>
<evidence type="ECO:0000256" key="1">
    <source>
        <dbReference type="SAM" id="MobiDB-lite"/>
    </source>
</evidence>
<dbReference type="Gene3D" id="3.10.20.90">
    <property type="entry name" value="Phosphatidylinositol 3-kinase Catalytic Subunit, Chain A, domain 1"/>
    <property type="match status" value="1"/>
</dbReference>
<feature type="region of interest" description="Disordered" evidence="1">
    <location>
        <begin position="662"/>
        <end position="693"/>
    </location>
</feature>
<dbReference type="SUPFAM" id="SSF54277">
    <property type="entry name" value="CAD &amp; PB1 domains"/>
    <property type="match status" value="1"/>
</dbReference>
<feature type="compositionally biased region" description="Polar residues" evidence="1">
    <location>
        <begin position="845"/>
        <end position="861"/>
    </location>
</feature>
<feature type="region of interest" description="Disordered" evidence="1">
    <location>
        <begin position="112"/>
        <end position="156"/>
    </location>
</feature>
<gene>
    <name evidence="2" type="ORF">KUF71_010342</name>
</gene>
<reference evidence="2" key="1">
    <citation type="submission" date="2021-07" db="EMBL/GenBank/DDBJ databases">
        <authorList>
            <person name="Catto M.A."/>
            <person name="Jacobson A."/>
            <person name="Kennedy G."/>
            <person name="Labadie P."/>
            <person name="Hunt B.G."/>
            <person name="Srinivasan R."/>
        </authorList>
    </citation>
    <scope>NUCLEOTIDE SEQUENCE</scope>
    <source>
        <strain evidence="2">PL_HMW_Pooled</strain>
        <tissue evidence="2">Head</tissue>
    </source>
</reference>
<dbReference type="EMBL" id="JAHWGI010001033">
    <property type="protein sequence ID" value="KAK3921127.1"/>
    <property type="molecule type" value="Genomic_DNA"/>
</dbReference>
<name>A0AAE1LK85_9NEOP</name>
<feature type="compositionally biased region" description="Low complexity" evidence="1">
    <location>
        <begin position="468"/>
        <end position="477"/>
    </location>
</feature>
<feature type="region of interest" description="Disordered" evidence="1">
    <location>
        <begin position="830"/>
        <end position="861"/>
    </location>
</feature>
<feature type="compositionally biased region" description="Polar residues" evidence="1">
    <location>
        <begin position="394"/>
        <end position="409"/>
    </location>
</feature>
<accession>A0AAE1LK85</accession>
<feature type="compositionally biased region" description="Basic and acidic residues" evidence="1">
    <location>
        <begin position="410"/>
        <end position="434"/>
    </location>
</feature>
<organism evidence="2 3">
    <name type="scientific">Frankliniella fusca</name>
    <dbReference type="NCBI Taxonomy" id="407009"/>
    <lineage>
        <taxon>Eukaryota</taxon>
        <taxon>Metazoa</taxon>
        <taxon>Ecdysozoa</taxon>
        <taxon>Arthropoda</taxon>
        <taxon>Hexapoda</taxon>
        <taxon>Insecta</taxon>
        <taxon>Pterygota</taxon>
        <taxon>Neoptera</taxon>
        <taxon>Paraneoptera</taxon>
        <taxon>Thysanoptera</taxon>
        <taxon>Terebrantia</taxon>
        <taxon>Thripoidea</taxon>
        <taxon>Thripidae</taxon>
        <taxon>Frankliniella</taxon>
    </lineage>
</organism>
<dbReference type="AlphaFoldDB" id="A0AAE1LK85"/>
<dbReference type="Proteomes" id="UP001219518">
    <property type="component" value="Unassembled WGS sequence"/>
</dbReference>
<evidence type="ECO:0000313" key="2">
    <source>
        <dbReference type="EMBL" id="KAK3921127.1"/>
    </source>
</evidence>
<protein>
    <submittedName>
        <fullName evidence="2">Protein atp11, mitochondrial</fullName>
    </submittedName>
</protein>